<dbReference type="CDD" id="cd02440">
    <property type="entry name" value="AdoMet_MTases"/>
    <property type="match status" value="1"/>
</dbReference>
<reference evidence="3" key="1">
    <citation type="submission" date="2023-06" db="EMBL/GenBank/DDBJ databases">
        <title>Conoideocrella luteorostrata (Hypocreales: Clavicipitaceae), a potential biocontrol fungus for elongate hemlock scale in United States Christmas tree production areas.</title>
        <authorList>
            <person name="Barrett H."/>
            <person name="Lovett B."/>
            <person name="Macias A.M."/>
            <person name="Stajich J.E."/>
            <person name="Kasson M.T."/>
        </authorList>
    </citation>
    <scope>NUCLEOTIDE SEQUENCE</scope>
    <source>
        <strain evidence="3">ARSEF 14590</strain>
    </source>
</reference>
<feature type="domain" description="Methyltransferase" evidence="2">
    <location>
        <begin position="54"/>
        <end position="149"/>
    </location>
</feature>
<dbReference type="SUPFAM" id="SSF53335">
    <property type="entry name" value="S-adenosyl-L-methionine-dependent methyltransferases"/>
    <property type="match status" value="1"/>
</dbReference>
<proteinExistence type="predicted"/>
<evidence type="ECO:0000259" key="2">
    <source>
        <dbReference type="Pfam" id="PF13649"/>
    </source>
</evidence>
<dbReference type="Pfam" id="PF13649">
    <property type="entry name" value="Methyltransf_25"/>
    <property type="match status" value="1"/>
</dbReference>
<comment type="caution">
    <text evidence="3">The sequence shown here is derived from an EMBL/GenBank/DDBJ whole genome shotgun (WGS) entry which is preliminary data.</text>
</comment>
<dbReference type="Proteomes" id="UP001251528">
    <property type="component" value="Unassembled WGS sequence"/>
</dbReference>
<evidence type="ECO:0000313" key="3">
    <source>
        <dbReference type="EMBL" id="KAK2591886.1"/>
    </source>
</evidence>
<dbReference type="InterPro" id="IPR041698">
    <property type="entry name" value="Methyltransf_25"/>
</dbReference>
<organism evidence="3 4">
    <name type="scientific">Conoideocrella luteorostrata</name>
    <dbReference type="NCBI Taxonomy" id="1105319"/>
    <lineage>
        <taxon>Eukaryota</taxon>
        <taxon>Fungi</taxon>
        <taxon>Dikarya</taxon>
        <taxon>Ascomycota</taxon>
        <taxon>Pezizomycotina</taxon>
        <taxon>Sordariomycetes</taxon>
        <taxon>Hypocreomycetidae</taxon>
        <taxon>Hypocreales</taxon>
        <taxon>Clavicipitaceae</taxon>
        <taxon>Conoideocrella</taxon>
    </lineage>
</organism>
<evidence type="ECO:0000313" key="4">
    <source>
        <dbReference type="Proteomes" id="UP001251528"/>
    </source>
</evidence>
<protein>
    <recommendedName>
        <fullName evidence="2">Methyltransferase domain-containing protein</fullName>
    </recommendedName>
</protein>
<evidence type="ECO:0000256" key="1">
    <source>
        <dbReference type="ARBA" id="ARBA00022679"/>
    </source>
</evidence>
<dbReference type="AlphaFoldDB" id="A0AAJ0CF71"/>
<dbReference type="Gene3D" id="3.40.50.150">
    <property type="entry name" value="Vaccinia Virus protein VP39"/>
    <property type="match status" value="1"/>
</dbReference>
<accession>A0AAJ0CF71</accession>
<gene>
    <name evidence="3" type="ORF">QQS21_010410</name>
</gene>
<dbReference type="GO" id="GO:0016740">
    <property type="term" value="F:transferase activity"/>
    <property type="evidence" value="ECO:0007669"/>
    <property type="project" value="UniProtKB-KW"/>
</dbReference>
<dbReference type="PANTHER" id="PTHR43861">
    <property type="entry name" value="TRANS-ACONITATE 2-METHYLTRANSFERASE-RELATED"/>
    <property type="match status" value="1"/>
</dbReference>
<keyword evidence="4" id="KW-1185">Reference proteome</keyword>
<name>A0AAJ0CF71_9HYPO</name>
<sequence>MDQPSAPKGVNSADRWGATAAAYHKISEAVHPHAQLLIEQAEKRLSFTSPGVRVLDNGCGTGAVCLMLAASYPKVPIVASDLSPKMTEIVSRQGISNIETVVADGMDLSKIRQMCPEGFSHVLSNFMIQFAPDPFQPIQQMITVTRPGGVIGLGTWGSCTVENMFISAVQLVYPEWESPGLWSTRDFPEQAAEIKAWMESQGIIDVETLELPACPKFSSVEEFTTYFFESKNPAPEKLVDSIRAKYGDDGVEKVRSRLPTVFEHGEWDVARLAFNAFITVGRKP</sequence>
<dbReference type="EMBL" id="JASWJB010000302">
    <property type="protein sequence ID" value="KAK2591886.1"/>
    <property type="molecule type" value="Genomic_DNA"/>
</dbReference>
<keyword evidence="1" id="KW-0808">Transferase</keyword>
<dbReference type="InterPro" id="IPR029063">
    <property type="entry name" value="SAM-dependent_MTases_sf"/>
</dbReference>